<accession>F2AQU8</accession>
<evidence type="ECO:0000313" key="2">
    <source>
        <dbReference type="Proteomes" id="UP000006222"/>
    </source>
</evidence>
<proteinExistence type="predicted"/>
<reference evidence="1 2" key="1">
    <citation type="journal article" date="2013" name="Mar. Genomics">
        <title>Expression of sulfatases in Rhodopirellula baltica and the diversity of sulfatases in the genus Rhodopirellula.</title>
        <authorList>
            <person name="Wegner C.E."/>
            <person name="Richter-Heitmann T."/>
            <person name="Klindworth A."/>
            <person name="Klockow C."/>
            <person name="Richter M."/>
            <person name="Achstetter T."/>
            <person name="Glockner F.O."/>
            <person name="Harder J."/>
        </authorList>
    </citation>
    <scope>NUCLEOTIDE SEQUENCE [LARGE SCALE GENOMIC DNA]</scope>
    <source>
        <strain evidence="1 2">WH47</strain>
    </source>
</reference>
<comment type="caution">
    <text evidence="1">The sequence shown here is derived from an EMBL/GenBank/DDBJ whole genome shotgun (WGS) entry which is preliminary data.</text>
</comment>
<dbReference type="EMBL" id="AFAR01000120">
    <property type="protein sequence ID" value="EGF28002.1"/>
    <property type="molecule type" value="Genomic_DNA"/>
</dbReference>
<dbReference type="PATRIC" id="fig|991778.3.peg.2198"/>
<gene>
    <name evidence="1" type="ORF">RBWH47_01457</name>
</gene>
<sequence>MWWADDLGLKTQGSRLPSLRDWSCASAGSDIPGAATGEVRILGESGYE</sequence>
<organism evidence="1 2">
    <name type="scientific">Rhodopirellula baltica WH47</name>
    <dbReference type="NCBI Taxonomy" id="991778"/>
    <lineage>
        <taxon>Bacteria</taxon>
        <taxon>Pseudomonadati</taxon>
        <taxon>Planctomycetota</taxon>
        <taxon>Planctomycetia</taxon>
        <taxon>Pirellulales</taxon>
        <taxon>Pirellulaceae</taxon>
        <taxon>Rhodopirellula</taxon>
    </lineage>
</organism>
<protein>
    <submittedName>
        <fullName evidence="1">Uncharacterized protein</fullName>
    </submittedName>
</protein>
<evidence type="ECO:0000313" key="1">
    <source>
        <dbReference type="EMBL" id="EGF28002.1"/>
    </source>
</evidence>
<name>F2AQU8_RHOBT</name>
<dbReference type="Proteomes" id="UP000006222">
    <property type="component" value="Unassembled WGS sequence"/>
</dbReference>
<dbReference type="AlphaFoldDB" id="F2AQU8"/>